<dbReference type="GeneID" id="85450591"/>
<reference evidence="2" key="1">
    <citation type="submission" date="2021-06" db="EMBL/GenBank/DDBJ databases">
        <title>Comparative genomics, transcriptomics and evolutionary studies reveal genomic signatures of adaptation to plant cell wall in hemibiotrophic fungi.</title>
        <authorList>
            <consortium name="DOE Joint Genome Institute"/>
            <person name="Baroncelli R."/>
            <person name="Diaz J.F."/>
            <person name="Benocci T."/>
            <person name="Peng M."/>
            <person name="Battaglia E."/>
            <person name="Haridas S."/>
            <person name="Andreopoulos W."/>
            <person name="Labutti K."/>
            <person name="Pangilinan J."/>
            <person name="Floch G.L."/>
            <person name="Makela M.R."/>
            <person name="Henrissat B."/>
            <person name="Grigoriev I.V."/>
            <person name="Crouch J.A."/>
            <person name="De Vries R.P."/>
            <person name="Sukno S.A."/>
            <person name="Thon M.R."/>
        </authorList>
    </citation>
    <scope>NUCLEOTIDE SEQUENCE</scope>
    <source>
        <strain evidence="2">CBS 193.32</strain>
    </source>
</reference>
<dbReference type="Proteomes" id="UP001224890">
    <property type="component" value="Unassembled WGS sequence"/>
</dbReference>
<evidence type="ECO:0000313" key="2">
    <source>
        <dbReference type="EMBL" id="KAK1673575.1"/>
    </source>
</evidence>
<accession>A0AAJ0AGP7</accession>
<dbReference type="AlphaFoldDB" id="A0AAJ0AGP7"/>
<protein>
    <submittedName>
        <fullName evidence="2">Uncharacterized protein</fullName>
    </submittedName>
</protein>
<keyword evidence="3" id="KW-1185">Reference proteome</keyword>
<evidence type="ECO:0000256" key="1">
    <source>
        <dbReference type="SAM" id="MobiDB-lite"/>
    </source>
</evidence>
<feature type="compositionally biased region" description="Basic and acidic residues" evidence="1">
    <location>
        <begin position="212"/>
        <end position="231"/>
    </location>
</feature>
<gene>
    <name evidence="2" type="ORF">BDP55DRAFT_219565</name>
</gene>
<feature type="region of interest" description="Disordered" evidence="1">
    <location>
        <begin position="208"/>
        <end position="242"/>
    </location>
</feature>
<name>A0AAJ0AGP7_9PEZI</name>
<dbReference type="EMBL" id="JAHMHR010000030">
    <property type="protein sequence ID" value="KAK1673575.1"/>
    <property type="molecule type" value="Genomic_DNA"/>
</dbReference>
<proteinExistence type="predicted"/>
<sequence length="259" mass="29174">MALESWTLSGLQLHGENWGRGRDGWMPTERRRNRLPSRPGRGGSFCRHCPLSFVHRSNSRVDPRPSASVPVSCSRPARWPGRAVNWLSHIPETSCSIVAIPNVLKYSNLPTGRASTTTLPVARLQRRKERLDRNVPCWQWGLPKSTRHPARNDRGATPTCRPNSYHDELVGSLSSASPPRSRACSAGEVRSTIEREWMQINSFAAASPAPLDLDRERPCRQRSVQRHERSVQRKRPVAPCLRETNSGGGPIFRWKLAAR</sequence>
<comment type="caution">
    <text evidence="2">The sequence shown here is derived from an EMBL/GenBank/DDBJ whole genome shotgun (WGS) entry which is preliminary data.</text>
</comment>
<evidence type="ECO:0000313" key="3">
    <source>
        <dbReference type="Proteomes" id="UP001224890"/>
    </source>
</evidence>
<organism evidence="2 3">
    <name type="scientific">Colletotrichum godetiae</name>
    <dbReference type="NCBI Taxonomy" id="1209918"/>
    <lineage>
        <taxon>Eukaryota</taxon>
        <taxon>Fungi</taxon>
        <taxon>Dikarya</taxon>
        <taxon>Ascomycota</taxon>
        <taxon>Pezizomycotina</taxon>
        <taxon>Sordariomycetes</taxon>
        <taxon>Hypocreomycetidae</taxon>
        <taxon>Glomerellales</taxon>
        <taxon>Glomerellaceae</taxon>
        <taxon>Colletotrichum</taxon>
        <taxon>Colletotrichum acutatum species complex</taxon>
    </lineage>
</organism>
<feature type="region of interest" description="Disordered" evidence="1">
    <location>
        <begin position="19"/>
        <end position="39"/>
    </location>
</feature>
<dbReference type="RefSeq" id="XP_060427578.1">
    <property type="nucleotide sequence ID" value="XM_060566065.1"/>
</dbReference>